<dbReference type="EMBL" id="JAKOGI010000003">
    <property type="protein sequence ID" value="KAJ8452597.1"/>
    <property type="molecule type" value="Genomic_DNA"/>
</dbReference>
<dbReference type="PANTHER" id="PTHR31636">
    <property type="entry name" value="OSJNBA0084A10.13 PROTEIN-RELATED"/>
    <property type="match status" value="1"/>
</dbReference>
<dbReference type="OrthoDB" id="47276at2759"/>
<reference evidence="5" key="1">
    <citation type="submission" date="2022-04" db="EMBL/GenBank/DDBJ databases">
        <title>Carnegiea gigantea Genome sequencing and assembly v2.</title>
        <authorList>
            <person name="Copetti D."/>
            <person name="Sanderson M.J."/>
            <person name="Burquez A."/>
            <person name="Wojciechowski M.F."/>
        </authorList>
    </citation>
    <scope>NUCLEOTIDE SEQUENCE</scope>
    <source>
        <strain evidence="5">SGP5-SGP5p</strain>
        <tissue evidence="5">Aerial part</tissue>
    </source>
</reference>
<evidence type="ECO:0000256" key="2">
    <source>
        <dbReference type="ARBA" id="ARBA00023163"/>
    </source>
</evidence>
<organism evidence="5 6">
    <name type="scientific">Carnegiea gigantea</name>
    <dbReference type="NCBI Taxonomy" id="171969"/>
    <lineage>
        <taxon>Eukaryota</taxon>
        <taxon>Viridiplantae</taxon>
        <taxon>Streptophyta</taxon>
        <taxon>Embryophyta</taxon>
        <taxon>Tracheophyta</taxon>
        <taxon>Spermatophyta</taxon>
        <taxon>Magnoliopsida</taxon>
        <taxon>eudicotyledons</taxon>
        <taxon>Gunneridae</taxon>
        <taxon>Pentapetalae</taxon>
        <taxon>Caryophyllales</taxon>
        <taxon>Cactineae</taxon>
        <taxon>Cactaceae</taxon>
        <taxon>Cactoideae</taxon>
        <taxon>Echinocereeae</taxon>
        <taxon>Carnegiea</taxon>
    </lineage>
</organism>
<keyword evidence="1" id="KW-0805">Transcription regulation</keyword>
<comment type="caution">
    <text evidence="5">The sequence shown here is derived from an EMBL/GenBank/DDBJ whole genome shotgun (WGS) entry which is preliminary data.</text>
</comment>
<dbReference type="InterPro" id="IPR005202">
    <property type="entry name" value="TF_GRAS"/>
</dbReference>
<comment type="caution">
    <text evidence="3">Lacks conserved residue(s) required for the propagation of feature annotation.</text>
</comment>
<feature type="compositionally biased region" description="Basic and acidic residues" evidence="4">
    <location>
        <begin position="275"/>
        <end position="291"/>
    </location>
</feature>
<dbReference type="AlphaFoldDB" id="A0A9Q1L1Y5"/>
<evidence type="ECO:0000256" key="1">
    <source>
        <dbReference type="ARBA" id="ARBA00023015"/>
    </source>
</evidence>
<keyword evidence="6" id="KW-1185">Reference proteome</keyword>
<dbReference type="PROSITE" id="PS50985">
    <property type="entry name" value="GRAS"/>
    <property type="match status" value="1"/>
</dbReference>
<accession>A0A9Q1L1Y5</accession>
<name>A0A9Q1L1Y5_9CARY</name>
<keyword evidence="2" id="KW-0804">Transcription</keyword>
<feature type="short sequence motif" description="VHIID" evidence="3">
    <location>
        <begin position="495"/>
        <end position="499"/>
    </location>
</feature>
<feature type="region of interest" description="Leucine repeat I (LRI)" evidence="3">
    <location>
        <begin position="385"/>
        <end position="445"/>
    </location>
</feature>
<feature type="region of interest" description="Disordered" evidence="4">
    <location>
        <begin position="275"/>
        <end position="320"/>
    </location>
</feature>
<gene>
    <name evidence="5" type="ORF">Cgig2_004933</name>
</gene>
<evidence type="ECO:0000313" key="6">
    <source>
        <dbReference type="Proteomes" id="UP001153076"/>
    </source>
</evidence>
<evidence type="ECO:0000256" key="4">
    <source>
        <dbReference type="SAM" id="MobiDB-lite"/>
    </source>
</evidence>
<comment type="similarity">
    <text evidence="3">Belongs to the GRAS family.</text>
</comment>
<protein>
    <submittedName>
        <fullName evidence="5">Uncharacterized protein</fullName>
    </submittedName>
</protein>
<feature type="region of interest" description="Leucine repeat II (LRII)" evidence="3">
    <location>
        <begin position="545"/>
        <end position="577"/>
    </location>
</feature>
<evidence type="ECO:0000256" key="3">
    <source>
        <dbReference type="PROSITE-ProRule" id="PRU01191"/>
    </source>
</evidence>
<evidence type="ECO:0000313" key="5">
    <source>
        <dbReference type="EMBL" id="KAJ8452597.1"/>
    </source>
</evidence>
<feature type="region of interest" description="SAW" evidence="3">
    <location>
        <begin position="683"/>
        <end position="758"/>
    </location>
</feature>
<feature type="region of interest" description="VHIID" evidence="3">
    <location>
        <begin position="464"/>
        <end position="529"/>
    </location>
</feature>
<proteinExistence type="inferred from homology"/>
<dbReference type="Pfam" id="PF03514">
    <property type="entry name" value="GRAS"/>
    <property type="match status" value="1"/>
</dbReference>
<sequence>MGSHNFGEFPDDTLNQYQSTLGTMSPGYDGSLNYTTLFNYKEPSKDLTSLNLPSPLPDPMPFNIGSYSGLSPGVESSDDSDSDDVLKYIGQVLMEEDMKEKPCMFHDPLALQAAEKPFYDVLGKKYPPSPNQHPLIDHSVDSPDNQSCGTSTISDLSGSNCTSSSTNYIDAVAVADSTENTKTSFVQSSLSESFSQPSTLPQWSFGSLGALGGTASQGSNSVISSHGFPMAMNVFSEQSMIQFQKGVEEASKFLPKNNNLVIDLESVTFPNEKEEAPMAVVKKEKDEHSPDSSRGSKIHYRDDEDFEDGRRSKQSAVSVEEAELSEMFDRVLLCNPMKHEAYCTIGLKSEKGTSLQAGQVQGQEVQKARAKKQGNNDNNKNKNVVDLRTLLILCAQSTASDDRRTADELLKQIREHSSAAGDGSQRLAHYFANALEARLAGTGSQIYTALSSKRTTAADMIKAYQFSFRACPFLKISIIFANHMIIQRAEKASKLHVIDFGILYGFQWPLLIQRLSERPGGPPKLCITGIDLPQPGFRPTERVEATGLRLAKYCERFNVPFEYHAIAQKWETIKAEDLKIEYDEVVAVNCLFRFKNLLDETIVVDSPRNAVLGLIRRIKPDIFVHGVVNGSYNAPFFVTRFREALFHYSTVFDMFDANASRQDPERLMFEKEFYGREVMNVVACEGTERVERPETYKQWQVRNSRAGFRQLPLDQELVSKLRSKVQMHYPGDFVVDVDGHWTLQGWKGRIICAVLHNDDNVNGFLKLRLMGY</sequence>
<dbReference type="Proteomes" id="UP001153076">
    <property type="component" value="Unassembled WGS sequence"/>
</dbReference>